<feature type="transmembrane region" description="Helical" evidence="9">
    <location>
        <begin position="37"/>
        <end position="57"/>
    </location>
</feature>
<organism evidence="12 13">
    <name type="scientific">Patiria miniata</name>
    <name type="common">Bat star</name>
    <name type="synonym">Asterina miniata</name>
    <dbReference type="NCBI Taxonomy" id="46514"/>
    <lineage>
        <taxon>Eukaryota</taxon>
        <taxon>Metazoa</taxon>
        <taxon>Echinodermata</taxon>
        <taxon>Eleutherozoa</taxon>
        <taxon>Asterozoa</taxon>
        <taxon>Asteroidea</taxon>
        <taxon>Valvatacea</taxon>
        <taxon>Valvatida</taxon>
        <taxon>Asterinidae</taxon>
        <taxon>Patiria</taxon>
    </lineage>
</organism>
<dbReference type="GO" id="GO:0006882">
    <property type="term" value="P:intracellular zinc ion homeostasis"/>
    <property type="evidence" value="ECO:0007669"/>
    <property type="project" value="TreeGrafter"/>
</dbReference>
<keyword evidence="6 9" id="KW-1133">Transmembrane helix</keyword>
<dbReference type="GO" id="GO:0010312">
    <property type="term" value="P:detoxification of zinc ion"/>
    <property type="evidence" value="ECO:0007669"/>
    <property type="project" value="TreeGrafter"/>
</dbReference>
<evidence type="ECO:0000256" key="1">
    <source>
        <dbReference type="ARBA" id="ARBA00004141"/>
    </source>
</evidence>
<evidence type="ECO:0000256" key="2">
    <source>
        <dbReference type="ARBA" id="ARBA00008873"/>
    </source>
</evidence>
<sequence>MGRYTGKSCRFTVMILLTSGFFLVELITGYVTNSLALVSDSFHMMSDIIALIIGFFAMRVSKKTTPKNTYGWQRSEVLGALVNAVFLMALCFTIFVEAIQRFISKETIKNPMLVLIVGVIGLVVNGIGLCLFSTHGMSHGHSHGGGKGHGHSHKSKKSDKPEFQQLDERLSDSDQRLQSECSNQLTDVTVAMPEREEALPSTATEAAGGGPSGAQLNMRGVFLHVLGDALGSVVVIISALFIWLTDFEWRHYVDPAMSLIIVAIITITTLPLLRQSSMILLQSIPTDIDLEQIERELVQDVQGIANVHELHVWQLSGNKYIATAHVLFHNMQDYTNLAQQIKSYLHDQGIHSTTIQPEFIGDYPDNGVLDDKECKILCKPNTICDAQKCCGERKSSKRKSVDTPASTTPETTTANFGSDPIDQDVFV</sequence>
<dbReference type="GO" id="GO:0005385">
    <property type="term" value="F:zinc ion transmembrane transporter activity"/>
    <property type="evidence" value="ECO:0007669"/>
    <property type="project" value="TreeGrafter"/>
</dbReference>
<dbReference type="CTD" id="7779"/>
<keyword evidence="7 9" id="KW-0472">Membrane</keyword>
<dbReference type="InterPro" id="IPR002524">
    <property type="entry name" value="Cation_efflux"/>
</dbReference>
<evidence type="ECO:0000256" key="9">
    <source>
        <dbReference type="SAM" id="Phobius"/>
    </source>
</evidence>
<keyword evidence="4 9" id="KW-0812">Transmembrane</keyword>
<evidence type="ECO:0000256" key="7">
    <source>
        <dbReference type="ARBA" id="ARBA00023136"/>
    </source>
</evidence>
<keyword evidence="13" id="KW-1185">Reference proteome</keyword>
<dbReference type="Pfam" id="PF16916">
    <property type="entry name" value="ZT_dimer"/>
    <property type="match status" value="1"/>
</dbReference>
<dbReference type="PANTHER" id="PTHR45820">
    <property type="entry name" value="FI23527P1"/>
    <property type="match status" value="1"/>
</dbReference>
<evidence type="ECO:0000256" key="3">
    <source>
        <dbReference type="ARBA" id="ARBA00022448"/>
    </source>
</evidence>
<dbReference type="OMA" id="THDASQM"/>
<feature type="region of interest" description="Disordered" evidence="8">
    <location>
        <begin position="395"/>
        <end position="427"/>
    </location>
</feature>
<dbReference type="AlphaFoldDB" id="A0A913ZY55"/>
<dbReference type="RefSeq" id="XP_038056578.1">
    <property type="nucleotide sequence ID" value="XM_038200650.1"/>
</dbReference>
<dbReference type="OrthoDB" id="29444at2759"/>
<name>A0A913ZY55_PATMI</name>
<evidence type="ECO:0000256" key="6">
    <source>
        <dbReference type="ARBA" id="ARBA00022989"/>
    </source>
</evidence>
<comment type="similarity">
    <text evidence="2">Belongs to the cation diffusion facilitator (CDF) transporter (TC 2.A.4) family. SLC30A subfamily.</text>
</comment>
<dbReference type="Proteomes" id="UP000887568">
    <property type="component" value="Unplaced"/>
</dbReference>
<feature type="compositionally biased region" description="Low complexity" evidence="8">
    <location>
        <begin position="403"/>
        <end position="414"/>
    </location>
</feature>
<feature type="domain" description="Cation efflux protein transmembrane" evidence="10">
    <location>
        <begin position="12"/>
        <end position="281"/>
    </location>
</feature>
<reference evidence="12" key="1">
    <citation type="submission" date="2022-11" db="UniProtKB">
        <authorList>
            <consortium name="EnsemblMetazoa"/>
        </authorList>
    </citation>
    <scope>IDENTIFICATION</scope>
</reference>
<evidence type="ECO:0000259" key="11">
    <source>
        <dbReference type="Pfam" id="PF16916"/>
    </source>
</evidence>
<dbReference type="SUPFAM" id="SSF160240">
    <property type="entry name" value="Cation efflux protein cytoplasmic domain-like"/>
    <property type="match status" value="1"/>
</dbReference>
<protein>
    <recommendedName>
        <fullName evidence="14">Zinc transporter 1</fullName>
    </recommendedName>
</protein>
<keyword evidence="5" id="KW-0862">Zinc</keyword>
<dbReference type="InterPro" id="IPR036837">
    <property type="entry name" value="Cation_efflux_CTD_sf"/>
</dbReference>
<feature type="domain" description="Cation efflux protein cytoplasmic" evidence="11">
    <location>
        <begin position="286"/>
        <end position="358"/>
    </location>
</feature>
<evidence type="ECO:0000313" key="13">
    <source>
        <dbReference type="Proteomes" id="UP000887568"/>
    </source>
</evidence>
<dbReference type="InterPro" id="IPR027469">
    <property type="entry name" value="Cation_efflux_TMD_sf"/>
</dbReference>
<dbReference type="PANTHER" id="PTHR45820:SF4">
    <property type="entry name" value="ZINC TRANSPORTER 63C, ISOFORM F"/>
    <property type="match status" value="1"/>
</dbReference>
<dbReference type="EnsemblMetazoa" id="XM_038200650.1">
    <property type="protein sequence ID" value="XP_038056578.1"/>
    <property type="gene ID" value="LOC119728419"/>
</dbReference>
<dbReference type="SUPFAM" id="SSF161111">
    <property type="entry name" value="Cation efflux protein transmembrane domain-like"/>
    <property type="match status" value="1"/>
</dbReference>
<evidence type="ECO:0000313" key="12">
    <source>
        <dbReference type="EnsemblMetazoa" id="XP_038056578.1"/>
    </source>
</evidence>
<feature type="transmembrane region" description="Helical" evidence="9">
    <location>
        <begin position="221"/>
        <end position="244"/>
    </location>
</feature>
<evidence type="ECO:0000259" key="10">
    <source>
        <dbReference type="Pfam" id="PF01545"/>
    </source>
</evidence>
<feature type="transmembrane region" description="Helical" evidence="9">
    <location>
        <begin position="77"/>
        <end position="100"/>
    </location>
</feature>
<evidence type="ECO:0008006" key="14">
    <source>
        <dbReference type="Google" id="ProtNLM"/>
    </source>
</evidence>
<proteinExistence type="inferred from homology"/>
<feature type="transmembrane region" description="Helical" evidence="9">
    <location>
        <begin position="256"/>
        <end position="273"/>
    </location>
</feature>
<dbReference type="NCBIfam" id="TIGR01297">
    <property type="entry name" value="CDF"/>
    <property type="match status" value="1"/>
</dbReference>
<feature type="transmembrane region" description="Helical" evidence="9">
    <location>
        <begin position="112"/>
        <end position="132"/>
    </location>
</feature>
<dbReference type="GeneID" id="119728419"/>
<dbReference type="GO" id="GO:0016020">
    <property type="term" value="C:membrane"/>
    <property type="evidence" value="ECO:0007669"/>
    <property type="project" value="UniProtKB-SubCell"/>
</dbReference>
<dbReference type="InterPro" id="IPR027470">
    <property type="entry name" value="Cation_efflux_CTD"/>
</dbReference>
<dbReference type="Gene3D" id="1.20.1510.10">
    <property type="entry name" value="Cation efflux protein transmembrane domain"/>
    <property type="match status" value="1"/>
</dbReference>
<keyword evidence="3" id="KW-0813">Transport</keyword>
<accession>A0A913ZY55</accession>
<dbReference type="InterPro" id="IPR058533">
    <property type="entry name" value="Cation_efflux_TM"/>
</dbReference>
<evidence type="ECO:0000256" key="8">
    <source>
        <dbReference type="SAM" id="MobiDB-lite"/>
    </source>
</evidence>
<feature type="region of interest" description="Disordered" evidence="8">
    <location>
        <begin position="141"/>
        <end position="162"/>
    </location>
</feature>
<comment type="subcellular location">
    <subcellularLocation>
        <location evidence="1">Membrane</location>
        <topology evidence="1">Multi-pass membrane protein</topology>
    </subcellularLocation>
</comment>
<evidence type="ECO:0000256" key="5">
    <source>
        <dbReference type="ARBA" id="ARBA00022833"/>
    </source>
</evidence>
<dbReference type="Pfam" id="PF01545">
    <property type="entry name" value="Cation_efflux"/>
    <property type="match status" value="1"/>
</dbReference>
<evidence type="ECO:0000256" key="4">
    <source>
        <dbReference type="ARBA" id="ARBA00022692"/>
    </source>
</evidence>
<feature type="transmembrane region" description="Helical" evidence="9">
    <location>
        <begin position="12"/>
        <end position="31"/>
    </location>
</feature>
<feature type="compositionally biased region" description="Basic residues" evidence="8">
    <location>
        <begin position="141"/>
        <end position="157"/>
    </location>
</feature>